<keyword evidence="1" id="KW-0472">Membrane</keyword>
<accession>A0A7M7JSE9</accession>
<keyword evidence="1" id="KW-1133">Transmembrane helix</keyword>
<evidence type="ECO:0008006" key="5">
    <source>
        <dbReference type="Google" id="ProtNLM"/>
    </source>
</evidence>
<name>A0A7M7JSE9_VARDE</name>
<feature type="signal peptide" evidence="2">
    <location>
        <begin position="1"/>
        <end position="22"/>
    </location>
</feature>
<dbReference type="AlphaFoldDB" id="A0A7M7JSE9"/>
<evidence type="ECO:0000313" key="3">
    <source>
        <dbReference type="EnsemblMetazoa" id="XP_022656484"/>
    </source>
</evidence>
<keyword evidence="2" id="KW-0732">Signal</keyword>
<dbReference type="FunCoup" id="A0A7M7JSE9">
    <property type="interactions" value="1"/>
</dbReference>
<reference evidence="3" key="1">
    <citation type="submission" date="2021-01" db="UniProtKB">
        <authorList>
            <consortium name="EnsemblMetazoa"/>
        </authorList>
    </citation>
    <scope>IDENTIFICATION</scope>
</reference>
<feature type="chain" id="PRO_5029757839" description="Transmembrane protein 60" evidence="2">
    <location>
        <begin position="23"/>
        <end position="130"/>
    </location>
</feature>
<organism evidence="3 4">
    <name type="scientific">Varroa destructor</name>
    <name type="common">Honeybee mite</name>
    <dbReference type="NCBI Taxonomy" id="109461"/>
    <lineage>
        <taxon>Eukaryota</taxon>
        <taxon>Metazoa</taxon>
        <taxon>Ecdysozoa</taxon>
        <taxon>Arthropoda</taxon>
        <taxon>Chelicerata</taxon>
        <taxon>Arachnida</taxon>
        <taxon>Acari</taxon>
        <taxon>Parasitiformes</taxon>
        <taxon>Mesostigmata</taxon>
        <taxon>Gamasina</taxon>
        <taxon>Dermanyssoidea</taxon>
        <taxon>Varroidae</taxon>
        <taxon>Varroa</taxon>
    </lineage>
</organism>
<keyword evidence="1" id="KW-0812">Transmembrane</keyword>
<dbReference type="Proteomes" id="UP000594260">
    <property type="component" value="Unplaced"/>
</dbReference>
<dbReference type="Pfam" id="PF10269">
    <property type="entry name" value="Tmemb_185A"/>
    <property type="match status" value="1"/>
</dbReference>
<dbReference type="PANTHER" id="PTHR13568:SF4">
    <property type="entry name" value="TRANSMEMBRANE PROTEIN 60"/>
    <property type="match status" value="1"/>
</dbReference>
<dbReference type="OrthoDB" id="10258440at2759"/>
<sequence>MSTLQMVLSLWFLCALFILMLALRLDDRTQWSSFGVFTPMWMLDAKLLAISGYKVYSRLGRQHFDPTCLRKLLFFLGVVVKASFQALLCLRLEYLPHLPWSVVFIPFWAALIFFQANVIVRVYYFLDLAQ</sequence>
<dbReference type="OMA" id="SKINWNW"/>
<evidence type="ECO:0000313" key="4">
    <source>
        <dbReference type="Proteomes" id="UP000594260"/>
    </source>
</evidence>
<dbReference type="EnsemblMetazoa" id="XM_022800749">
    <property type="protein sequence ID" value="XP_022656484"/>
    <property type="gene ID" value="LOC111248420"/>
</dbReference>
<dbReference type="InParanoid" id="A0A7M7JSE9"/>
<feature type="transmembrane region" description="Helical" evidence="1">
    <location>
        <begin position="68"/>
        <end position="88"/>
    </location>
</feature>
<dbReference type="RefSeq" id="XP_022656484.1">
    <property type="nucleotide sequence ID" value="XM_022800749.1"/>
</dbReference>
<feature type="transmembrane region" description="Helical" evidence="1">
    <location>
        <begin position="100"/>
        <end position="126"/>
    </location>
</feature>
<proteinExistence type="predicted"/>
<evidence type="ECO:0000256" key="1">
    <source>
        <dbReference type="SAM" id="Phobius"/>
    </source>
</evidence>
<dbReference type="GeneID" id="111248420"/>
<protein>
    <recommendedName>
        <fullName evidence="5">Transmembrane protein 60</fullName>
    </recommendedName>
</protein>
<dbReference type="KEGG" id="vde:111248420"/>
<dbReference type="PANTHER" id="PTHR13568">
    <property type="entry name" value="FAM11A, B PROTEIN"/>
    <property type="match status" value="1"/>
</dbReference>
<dbReference type="InterPro" id="IPR019396">
    <property type="entry name" value="TM_Fragile-X-F-assoc"/>
</dbReference>
<feature type="transmembrane region" description="Helical" evidence="1">
    <location>
        <begin position="34"/>
        <end position="56"/>
    </location>
</feature>
<evidence type="ECO:0000256" key="2">
    <source>
        <dbReference type="SAM" id="SignalP"/>
    </source>
</evidence>
<keyword evidence="4" id="KW-1185">Reference proteome</keyword>